<dbReference type="SUPFAM" id="SSF54001">
    <property type="entry name" value="Cysteine proteinases"/>
    <property type="match status" value="1"/>
</dbReference>
<dbReference type="InterPro" id="IPR038765">
    <property type="entry name" value="Papain-like_cys_pep_sf"/>
</dbReference>
<evidence type="ECO:0000259" key="1">
    <source>
        <dbReference type="PROSITE" id="PS51934"/>
    </source>
</evidence>
<dbReference type="InterPro" id="IPR007053">
    <property type="entry name" value="LRAT_dom"/>
</dbReference>
<dbReference type="Gene3D" id="3.90.1720.10">
    <property type="entry name" value="endopeptidase domain like (from Nostoc punctiforme)"/>
    <property type="match status" value="1"/>
</dbReference>
<feature type="domain" description="LRAT" evidence="1">
    <location>
        <begin position="16"/>
        <end position="164"/>
    </location>
</feature>
<dbReference type="AlphaFoldDB" id="A0ABD1AG74"/>
<evidence type="ECO:0000313" key="3">
    <source>
        <dbReference type="Proteomes" id="UP001558713"/>
    </source>
</evidence>
<keyword evidence="3" id="KW-1185">Reference proteome</keyword>
<dbReference type="PANTHER" id="PTHR46137">
    <property type="entry name" value="OS05G0310600 PROTEIN"/>
    <property type="match status" value="1"/>
</dbReference>
<dbReference type="PANTHER" id="PTHR46137:SF19">
    <property type="entry name" value="GB|AAF32477.1"/>
    <property type="match status" value="1"/>
</dbReference>
<sequence length="221" mass="24405">MEIISREDLKAGDHIYSWRKAKIYSHHGIYIGNEKVIHYTGGVVKKTGTRTLLDNFTSHSVMNQKTCPKCGDQLKIDGVISSCLDCFLAGRKMYLFQYNVSPSVFIGQRRPGTCTTAPSDPCDEVIYRAKFLLLHNGFGAYHALENNCEDFAKYCKTSLLVGKNDVHGRGGQATSLSVVGFVSHVFMPKVSKAVHLAADIGVREDAEKVSVEDLVARSKEA</sequence>
<accession>A0ABD1AG74</accession>
<comment type="caution">
    <text evidence="2">The sequence shown here is derived from an EMBL/GenBank/DDBJ whole genome shotgun (WGS) entry which is preliminary data.</text>
</comment>
<name>A0ABD1AG74_CARAN</name>
<dbReference type="PROSITE" id="PS51934">
    <property type="entry name" value="LRAT"/>
    <property type="match status" value="1"/>
</dbReference>
<dbReference type="Pfam" id="PF04970">
    <property type="entry name" value="LRAT"/>
    <property type="match status" value="1"/>
</dbReference>
<organism evidence="2 3">
    <name type="scientific">Cardamine amara subsp. amara</name>
    <dbReference type="NCBI Taxonomy" id="228776"/>
    <lineage>
        <taxon>Eukaryota</taxon>
        <taxon>Viridiplantae</taxon>
        <taxon>Streptophyta</taxon>
        <taxon>Embryophyta</taxon>
        <taxon>Tracheophyta</taxon>
        <taxon>Spermatophyta</taxon>
        <taxon>Magnoliopsida</taxon>
        <taxon>eudicotyledons</taxon>
        <taxon>Gunneridae</taxon>
        <taxon>Pentapetalae</taxon>
        <taxon>rosids</taxon>
        <taxon>malvids</taxon>
        <taxon>Brassicales</taxon>
        <taxon>Brassicaceae</taxon>
        <taxon>Cardamineae</taxon>
        <taxon>Cardamine</taxon>
    </lineage>
</organism>
<gene>
    <name evidence="2" type="ORF">V5N11_024483</name>
</gene>
<dbReference type="EMBL" id="JBANAX010000512">
    <property type="protein sequence ID" value="KAL1205772.1"/>
    <property type="molecule type" value="Genomic_DNA"/>
</dbReference>
<protein>
    <submittedName>
        <fullName evidence="2">Protein LEAD-SENSITIVE 1</fullName>
    </submittedName>
</protein>
<dbReference type="Proteomes" id="UP001558713">
    <property type="component" value="Unassembled WGS sequence"/>
</dbReference>
<evidence type="ECO:0000313" key="2">
    <source>
        <dbReference type="EMBL" id="KAL1205772.1"/>
    </source>
</evidence>
<reference evidence="2 3" key="1">
    <citation type="submission" date="2024-04" db="EMBL/GenBank/DDBJ databases">
        <title>Genome assembly C_amara_ONT_v2.</title>
        <authorList>
            <person name="Yant L."/>
            <person name="Moore C."/>
            <person name="Slenker M."/>
        </authorList>
    </citation>
    <scope>NUCLEOTIDE SEQUENCE [LARGE SCALE GENOMIC DNA]</scope>
    <source>
        <tissue evidence="2">Leaf</tissue>
    </source>
</reference>
<proteinExistence type="predicted"/>